<dbReference type="EMBL" id="BCMY01000025">
    <property type="protein sequence ID" value="GAQ47105.1"/>
    <property type="molecule type" value="Genomic_DNA"/>
</dbReference>
<comment type="caution">
    <text evidence="4">The sequence shown here is derived from an EMBL/GenBank/DDBJ whole genome shotgun (WGS) entry which is preliminary data.</text>
</comment>
<dbReference type="GO" id="GO:0016491">
    <property type="term" value="F:oxidoreductase activity"/>
    <property type="evidence" value="ECO:0007669"/>
    <property type="project" value="UniProtKB-KW"/>
</dbReference>
<proteinExistence type="predicted"/>
<organism evidence="4 5">
    <name type="scientific">Aspergillus niger</name>
    <dbReference type="NCBI Taxonomy" id="5061"/>
    <lineage>
        <taxon>Eukaryota</taxon>
        <taxon>Fungi</taxon>
        <taxon>Dikarya</taxon>
        <taxon>Ascomycota</taxon>
        <taxon>Pezizomycotina</taxon>
        <taxon>Eurotiomycetes</taxon>
        <taxon>Eurotiomycetidae</taxon>
        <taxon>Eurotiales</taxon>
        <taxon>Aspergillaceae</taxon>
        <taxon>Aspergillus</taxon>
        <taxon>Aspergillus subgen. Circumdati</taxon>
    </lineage>
</organism>
<evidence type="ECO:0000256" key="2">
    <source>
        <dbReference type="ARBA" id="ARBA00023002"/>
    </source>
</evidence>
<dbReference type="Proteomes" id="UP000068243">
    <property type="component" value="Unassembled WGS sequence"/>
</dbReference>
<dbReference type="OrthoDB" id="9974981at2759"/>
<dbReference type="VEuPathDB" id="FungiDB:ATCC64974_90190"/>
<gene>
    <name evidence="4" type="ORF">ABL_09766</name>
</gene>
<dbReference type="PANTHER" id="PTHR47706">
    <property type="entry name" value="NMRA-LIKE FAMILY PROTEIN"/>
    <property type="match status" value="1"/>
</dbReference>
<protein>
    <submittedName>
        <fullName evidence="4">Oxidoreductase CipA-like protein</fullName>
    </submittedName>
</protein>
<reference evidence="5" key="1">
    <citation type="journal article" date="2016" name="Genome Announc.">
        <title>Draft genome sequence of Aspergillus niger strain An76.</title>
        <authorList>
            <person name="Gong W."/>
            <person name="Cheng Z."/>
            <person name="Zhang H."/>
            <person name="Liu L."/>
            <person name="Gao P."/>
            <person name="Wang L."/>
        </authorList>
    </citation>
    <scope>NUCLEOTIDE SEQUENCE [LARGE SCALE GENOMIC DNA]</scope>
    <source>
        <strain evidence="5">An76</strain>
    </source>
</reference>
<sequence length="296" mass="31696">MPEIKTVAIAGASGTLGPHVLKALFDDGFDVTVLARAKKSYDSNVKVLEVDYTSHSSLTAALQGIDAVVSTVSAEAIEGQTILIDAAITVGVKRFIPSDFGTVTTNPKVEGYPLYSSMAKIQKYLREKSAGGDITWTVLGCGAFLDFLLTTSVFLDFAKHTVTLLDDGDNRLSTTSLSTVGKAVAAILTNFEATKNRAVFTSEAIVTQNEWLRYAKELKPGTEWDVTKEQTSAVLAESLEQLAAGDHTMPVILKLLRGTALAGDAYGGAYDVNDNELLGVKELTSDQIKKLIVEKI</sequence>
<dbReference type="VEuPathDB" id="FungiDB:M747DRAFT_278668"/>
<evidence type="ECO:0000313" key="4">
    <source>
        <dbReference type="EMBL" id="GAQ47105.1"/>
    </source>
</evidence>
<accession>A0A117E3H2</accession>
<dbReference type="Gene3D" id="3.40.50.720">
    <property type="entry name" value="NAD(P)-binding Rossmann-like Domain"/>
    <property type="match status" value="1"/>
</dbReference>
<evidence type="ECO:0000256" key="1">
    <source>
        <dbReference type="ARBA" id="ARBA00022857"/>
    </source>
</evidence>
<feature type="domain" description="NmrA-like" evidence="3">
    <location>
        <begin position="5"/>
        <end position="212"/>
    </location>
</feature>
<dbReference type="Gene3D" id="3.90.25.10">
    <property type="entry name" value="UDP-galactose 4-epimerase, domain 1"/>
    <property type="match status" value="1"/>
</dbReference>
<dbReference type="CDD" id="cd05259">
    <property type="entry name" value="PCBER_SDR_a"/>
    <property type="match status" value="1"/>
</dbReference>
<dbReference type="VEuPathDB" id="FungiDB:An11g04060"/>
<dbReference type="InterPro" id="IPR036291">
    <property type="entry name" value="NAD(P)-bd_dom_sf"/>
</dbReference>
<keyword evidence="1" id="KW-0521">NADP</keyword>
<dbReference type="InterPro" id="IPR051609">
    <property type="entry name" value="NmrA/Isoflavone_reductase-like"/>
</dbReference>
<keyword evidence="2" id="KW-0560">Oxidoreductase</keyword>
<dbReference type="InterPro" id="IPR008030">
    <property type="entry name" value="NmrA-like"/>
</dbReference>
<evidence type="ECO:0000259" key="3">
    <source>
        <dbReference type="Pfam" id="PF05368"/>
    </source>
</evidence>
<dbReference type="SUPFAM" id="SSF51735">
    <property type="entry name" value="NAD(P)-binding Rossmann-fold domains"/>
    <property type="match status" value="1"/>
</dbReference>
<dbReference type="VEuPathDB" id="FungiDB:ASPNIDRAFT2_1138955"/>
<dbReference type="InterPro" id="IPR045312">
    <property type="entry name" value="PCBER-like"/>
</dbReference>
<dbReference type="PANTHER" id="PTHR47706:SF1">
    <property type="entry name" value="CIPA-LIKE, PUTATIVE (AFU_ORTHOLOGUE AFUA_1G12460)-RELATED"/>
    <property type="match status" value="1"/>
</dbReference>
<evidence type="ECO:0000313" key="5">
    <source>
        <dbReference type="Proteomes" id="UP000068243"/>
    </source>
</evidence>
<dbReference type="OMA" id="LDFQNHT"/>
<dbReference type="Pfam" id="PF05368">
    <property type="entry name" value="NmrA"/>
    <property type="match status" value="1"/>
</dbReference>
<name>A0A117E3H2_ASPNG</name>
<dbReference type="AlphaFoldDB" id="A0A117E3H2"/>